<reference evidence="1" key="1">
    <citation type="submission" date="2022-03" db="EMBL/GenBank/DDBJ databases">
        <authorList>
            <person name="Lindestad O."/>
        </authorList>
    </citation>
    <scope>NUCLEOTIDE SEQUENCE</scope>
</reference>
<sequence length="78" mass="8542">MSMCGVFHETERVSCSALPERRRALPPRASRVYLRLDVAADTSRHSPASPIPITARTRTTLAMSNHPDLNVGSHTSVT</sequence>
<dbReference type="AlphaFoldDB" id="A0A8S4SHX2"/>
<evidence type="ECO:0000313" key="2">
    <source>
        <dbReference type="Proteomes" id="UP000838756"/>
    </source>
</evidence>
<keyword evidence="2" id="KW-1185">Reference proteome</keyword>
<accession>A0A8S4SHX2</accession>
<name>A0A8S4SHX2_9NEOP</name>
<evidence type="ECO:0000313" key="1">
    <source>
        <dbReference type="EMBL" id="CAH2265150.1"/>
    </source>
</evidence>
<dbReference type="Proteomes" id="UP000838756">
    <property type="component" value="Unassembled WGS sequence"/>
</dbReference>
<organism evidence="1 2">
    <name type="scientific">Pararge aegeria aegeria</name>
    <dbReference type="NCBI Taxonomy" id="348720"/>
    <lineage>
        <taxon>Eukaryota</taxon>
        <taxon>Metazoa</taxon>
        <taxon>Ecdysozoa</taxon>
        <taxon>Arthropoda</taxon>
        <taxon>Hexapoda</taxon>
        <taxon>Insecta</taxon>
        <taxon>Pterygota</taxon>
        <taxon>Neoptera</taxon>
        <taxon>Endopterygota</taxon>
        <taxon>Lepidoptera</taxon>
        <taxon>Glossata</taxon>
        <taxon>Ditrysia</taxon>
        <taxon>Papilionoidea</taxon>
        <taxon>Nymphalidae</taxon>
        <taxon>Satyrinae</taxon>
        <taxon>Satyrini</taxon>
        <taxon>Parargina</taxon>
        <taxon>Pararge</taxon>
    </lineage>
</organism>
<gene>
    <name evidence="1" type="primary">jg9300</name>
    <name evidence="1" type="ORF">PAEG_LOCUS24807</name>
</gene>
<comment type="caution">
    <text evidence="1">The sequence shown here is derived from an EMBL/GenBank/DDBJ whole genome shotgun (WGS) entry which is preliminary data.</text>
</comment>
<proteinExistence type="predicted"/>
<dbReference type="EMBL" id="CAKXAJ010026273">
    <property type="protein sequence ID" value="CAH2265150.1"/>
    <property type="molecule type" value="Genomic_DNA"/>
</dbReference>
<protein>
    <submittedName>
        <fullName evidence="1">Jg9300 protein</fullName>
    </submittedName>
</protein>